<feature type="compositionally biased region" description="Polar residues" evidence="3">
    <location>
        <begin position="44"/>
        <end position="63"/>
    </location>
</feature>
<comment type="caution">
    <text evidence="4">The sequence shown here is derived from an EMBL/GenBank/DDBJ whole genome shotgun (WGS) entry which is preliminary data.</text>
</comment>
<dbReference type="SUPFAM" id="SSF52540">
    <property type="entry name" value="P-loop containing nucleoside triphosphate hydrolases"/>
    <property type="match status" value="1"/>
</dbReference>
<feature type="region of interest" description="Disordered" evidence="3">
    <location>
        <begin position="1"/>
        <end position="112"/>
    </location>
</feature>
<name>A0AAV4UUZ3_9ARAC</name>
<gene>
    <name evidence="4" type="primary">Gem</name>
    <name evidence="4" type="ORF">CDAR_36771</name>
</gene>
<dbReference type="GO" id="GO:0005886">
    <property type="term" value="C:plasma membrane"/>
    <property type="evidence" value="ECO:0007669"/>
    <property type="project" value="TreeGrafter"/>
</dbReference>
<feature type="region of interest" description="Disordered" evidence="3">
    <location>
        <begin position="167"/>
        <end position="191"/>
    </location>
</feature>
<dbReference type="InterPro" id="IPR001806">
    <property type="entry name" value="Small_GTPase"/>
</dbReference>
<dbReference type="EMBL" id="BPLQ01011974">
    <property type="protein sequence ID" value="GIY61750.1"/>
    <property type="molecule type" value="Genomic_DNA"/>
</dbReference>
<dbReference type="InterPro" id="IPR051641">
    <property type="entry name" value="RGK_GTP-binding_reg"/>
</dbReference>
<feature type="region of interest" description="Disordered" evidence="3">
    <location>
        <begin position="133"/>
        <end position="155"/>
    </location>
</feature>
<evidence type="ECO:0000256" key="3">
    <source>
        <dbReference type="SAM" id="MobiDB-lite"/>
    </source>
</evidence>
<dbReference type="SMART" id="SM00173">
    <property type="entry name" value="RAS"/>
    <property type="match status" value="1"/>
</dbReference>
<feature type="compositionally biased region" description="Low complexity" evidence="3">
    <location>
        <begin position="167"/>
        <end position="189"/>
    </location>
</feature>
<dbReference type="PANTHER" id="PTHR45775">
    <property type="entry name" value="RAD, GEM/KIR FAMILY MEMBER 2, ISOFORM C"/>
    <property type="match status" value="1"/>
</dbReference>
<keyword evidence="5" id="KW-1185">Reference proteome</keyword>
<dbReference type="PRINTS" id="PR00449">
    <property type="entry name" value="RASTRNSFRMNG"/>
</dbReference>
<dbReference type="GO" id="GO:0003924">
    <property type="term" value="F:GTPase activity"/>
    <property type="evidence" value="ECO:0007669"/>
    <property type="project" value="InterPro"/>
</dbReference>
<dbReference type="PANTHER" id="PTHR45775:SF6">
    <property type="entry name" value="RAD, GEM_KIR FAMILY MEMBER 2, ISOFORM C"/>
    <property type="match status" value="1"/>
</dbReference>
<organism evidence="4 5">
    <name type="scientific">Caerostris darwini</name>
    <dbReference type="NCBI Taxonomy" id="1538125"/>
    <lineage>
        <taxon>Eukaryota</taxon>
        <taxon>Metazoa</taxon>
        <taxon>Ecdysozoa</taxon>
        <taxon>Arthropoda</taxon>
        <taxon>Chelicerata</taxon>
        <taxon>Arachnida</taxon>
        <taxon>Araneae</taxon>
        <taxon>Araneomorphae</taxon>
        <taxon>Entelegynae</taxon>
        <taxon>Araneoidea</taxon>
        <taxon>Araneidae</taxon>
        <taxon>Caerostris</taxon>
    </lineage>
</organism>
<evidence type="ECO:0000313" key="4">
    <source>
        <dbReference type="EMBL" id="GIY61750.1"/>
    </source>
</evidence>
<protein>
    <submittedName>
        <fullName evidence="4">GTP-binding protein GEM</fullName>
    </submittedName>
</protein>
<dbReference type="PROSITE" id="PS51419">
    <property type="entry name" value="RAB"/>
    <property type="match status" value="1"/>
</dbReference>
<feature type="compositionally biased region" description="Basic residues" evidence="3">
    <location>
        <begin position="73"/>
        <end position="84"/>
    </location>
</feature>
<proteinExistence type="inferred from homology"/>
<dbReference type="SMART" id="SM00175">
    <property type="entry name" value="RAB"/>
    <property type="match status" value="1"/>
</dbReference>
<evidence type="ECO:0000313" key="5">
    <source>
        <dbReference type="Proteomes" id="UP001054837"/>
    </source>
</evidence>
<keyword evidence="2" id="KW-0597">Phosphoprotein</keyword>
<sequence>MTHQQSRSSRSPSKSRSRSSEKILDSKDVSMDKLDTPRFRMVTKSPSPCNNRRASAVHFTSTQSNSNGGGARARSRSLRAKRNSAHIPHSFSGSQLASSNPRTSISHSLSVPSGDEGDFHLVRNFSVTSKGIVNRGDSFRSKSRSASLCSTPTSPASECAFPEFSADAASASGGSSPSSPTSPVATTSPTEEKPIPKYTVWLMGSNGVGKSSIRNQFMTSEYICQYDNWRDESQNRSVIVSLDGEETELEIEEYATIEEKGRLKEPLPDAYIIVYSVTNRRSYIQARQILSKLETTFSTKAAILVANKTDLARLRTVPTVEGRSLAKERGCKFIETSVAINHQLDELLVGIITQIRIKAKIAEKHKKRSDRNTQHSRNKATCIIKRLWRKTCMTSKSCDNLHAL</sequence>
<feature type="compositionally biased region" description="Polar residues" evidence="3">
    <location>
        <begin position="91"/>
        <end position="111"/>
    </location>
</feature>
<dbReference type="PROSITE" id="PS51421">
    <property type="entry name" value="RAS"/>
    <property type="match status" value="1"/>
</dbReference>
<dbReference type="AlphaFoldDB" id="A0AAV4UUZ3"/>
<dbReference type="Gene3D" id="3.40.50.300">
    <property type="entry name" value="P-loop containing nucleotide triphosphate hydrolases"/>
    <property type="match status" value="1"/>
</dbReference>
<feature type="compositionally biased region" description="Basic and acidic residues" evidence="3">
    <location>
        <begin position="18"/>
        <end position="38"/>
    </location>
</feature>
<accession>A0AAV4UUZ3</accession>
<feature type="compositionally biased region" description="Low complexity" evidence="3">
    <location>
        <begin position="1"/>
        <end position="14"/>
    </location>
</feature>
<dbReference type="Pfam" id="PF00071">
    <property type="entry name" value="Ras"/>
    <property type="match status" value="1"/>
</dbReference>
<comment type="similarity">
    <text evidence="1">Belongs to the small GTPase superfamily. RGK family.</text>
</comment>
<reference evidence="4 5" key="1">
    <citation type="submission" date="2021-06" db="EMBL/GenBank/DDBJ databases">
        <title>Caerostris darwini draft genome.</title>
        <authorList>
            <person name="Kono N."/>
            <person name="Arakawa K."/>
        </authorList>
    </citation>
    <scope>NUCLEOTIDE SEQUENCE [LARGE SCALE GENOMIC DNA]</scope>
</reference>
<feature type="compositionally biased region" description="Polar residues" evidence="3">
    <location>
        <begin position="144"/>
        <end position="155"/>
    </location>
</feature>
<dbReference type="Proteomes" id="UP001054837">
    <property type="component" value="Unassembled WGS sequence"/>
</dbReference>
<dbReference type="InterPro" id="IPR027417">
    <property type="entry name" value="P-loop_NTPase"/>
</dbReference>
<evidence type="ECO:0000256" key="1">
    <source>
        <dbReference type="ARBA" id="ARBA00008846"/>
    </source>
</evidence>
<dbReference type="GO" id="GO:0005246">
    <property type="term" value="F:calcium channel regulator activity"/>
    <property type="evidence" value="ECO:0007669"/>
    <property type="project" value="TreeGrafter"/>
</dbReference>
<dbReference type="GO" id="GO:0005525">
    <property type="term" value="F:GTP binding"/>
    <property type="evidence" value="ECO:0007669"/>
    <property type="project" value="InterPro"/>
</dbReference>
<evidence type="ECO:0000256" key="2">
    <source>
        <dbReference type="ARBA" id="ARBA00022553"/>
    </source>
</evidence>